<accession>A0A426ZN14</accession>
<reference evidence="1 2" key="1">
    <citation type="journal article" date="2014" name="Agronomy (Basel)">
        <title>A Draft Genome Sequence for Ensete ventricosum, the Drought-Tolerant Tree Against Hunger.</title>
        <authorList>
            <person name="Harrison J."/>
            <person name="Moore K.A."/>
            <person name="Paszkiewicz K."/>
            <person name="Jones T."/>
            <person name="Grant M."/>
            <person name="Ambacheew D."/>
            <person name="Muzemil S."/>
            <person name="Studholme D.J."/>
        </authorList>
    </citation>
    <scope>NUCLEOTIDE SEQUENCE [LARGE SCALE GENOMIC DNA]</scope>
</reference>
<name>A0A426ZN14_ENSVE</name>
<dbReference type="Proteomes" id="UP000287651">
    <property type="component" value="Unassembled WGS sequence"/>
</dbReference>
<dbReference type="EMBL" id="AMZH03005827">
    <property type="protein sequence ID" value="RRT65403.1"/>
    <property type="molecule type" value="Genomic_DNA"/>
</dbReference>
<dbReference type="PANTHER" id="PTHR48475:SF2">
    <property type="entry name" value="RIBONUCLEASE H"/>
    <property type="match status" value="1"/>
</dbReference>
<protein>
    <submittedName>
        <fullName evidence="1">Uncharacterized protein</fullName>
    </submittedName>
</protein>
<organism evidence="1 2">
    <name type="scientific">Ensete ventricosum</name>
    <name type="common">Abyssinian banana</name>
    <name type="synonym">Musa ensete</name>
    <dbReference type="NCBI Taxonomy" id="4639"/>
    <lineage>
        <taxon>Eukaryota</taxon>
        <taxon>Viridiplantae</taxon>
        <taxon>Streptophyta</taxon>
        <taxon>Embryophyta</taxon>
        <taxon>Tracheophyta</taxon>
        <taxon>Spermatophyta</taxon>
        <taxon>Magnoliopsida</taxon>
        <taxon>Liliopsida</taxon>
        <taxon>Zingiberales</taxon>
        <taxon>Musaceae</taxon>
        <taxon>Ensete</taxon>
    </lineage>
</organism>
<dbReference type="AlphaFoldDB" id="A0A426ZN14"/>
<proteinExistence type="predicted"/>
<comment type="caution">
    <text evidence="1">The sequence shown here is derived from an EMBL/GenBank/DDBJ whole genome shotgun (WGS) entry which is preliminary data.</text>
</comment>
<gene>
    <name evidence="1" type="ORF">B296_00021922</name>
</gene>
<sequence>MIFPTLRVEHYKKGTSDAQLCENLGFLEEKCTEAHLRKLTYKKTIVRLYNYKICPRQVTMGDLVLRRAEVSDPAQTQGKLAPTWESLYRVVRMIQEGTYILANLDDKQLSRTWHMSNLRKFYT</sequence>
<evidence type="ECO:0000313" key="2">
    <source>
        <dbReference type="Proteomes" id="UP000287651"/>
    </source>
</evidence>
<dbReference type="PANTHER" id="PTHR48475">
    <property type="entry name" value="RIBONUCLEASE H"/>
    <property type="match status" value="1"/>
</dbReference>
<evidence type="ECO:0000313" key="1">
    <source>
        <dbReference type="EMBL" id="RRT65403.1"/>
    </source>
</evidence>